<feature type="chain" id="PRO_5020373992" evidence="1">
    <location>
        <begin position="25"/>
        <end position="232"/>
    </location>
</feature>
<sequence length="232" mass="26891">MRGTIWRQLVVAVGLICFCLPARAQTSQFLPEIDFYSKLRNGVRFHFQAKQTREANEPVQAEFGPTVDFYVHSWVRLANVTRFDLDDAKPRLLVLSVGYRYLPQANSGAATNRIEPVATARFPMKGKLLLTDRNRFDLDWKSGDSFAWRYRNRVQVERAVAIRSFHLRPYAGVEAFYQSQYGKWSDTAIYAGCLFPIRKHVQLDPYYEHQNNTGKSPNQQLNQFGLVLNLFF</sequence>
<dbReference type="OrthoDB" id="113163at2"/>
<dbReference type="Proteomes" id="UP000292958">
    <property type="component" value="Unassembled WGS sequence"/>
</dbReference>
<reference evidence="2 3" key="1">
    <citation type="submission" date="2019-02" db="EMBL/GenBank/DDBJ databases">
        <title>Genomic Encyclopedia of Archaeal and Bacterial Type Strains, Phase II (KMG-II): from individual species to whole genera.</title>
        <authorList>
            <person name="Goeker M."/>
        </authorList>
    </citation>
    <scope>NUCLEOTIDE SEQUENCE [LARGE SCALE GENOMIC DNA]</scope>
    <source>
        <strain evidence="2 3">DSM 18101</strain>
    </source>
</reference>
<keyword evidence="3" id="KW-1185">Reference proteome</keyword>
<evidence type="ECO:0000256" key="1">
    <source>
        <dbReference type="SAM" id="SignalP"/>
    </source>
</evidence>
<accession>A0A4Q7YVC1</accession>
<keyword evidence="1" id="KW-0732">Signal</keyword>
<dbReference type="InterPro" id="IPR019619">
    <property type="entry name" value="DUF2490"/>
</dbReference>
<feature type="signal peptide" evidence="1">
    <location>
        <begin position="1"/>
        <end position="24"/>
    </location>
</feature>
<protein>
    <submittedName>
        <fullName evidence="2">Uncharacterized protein DUF2490</fullName>
    </submittedName>
</protein>
<evidence type="ECO:0000313" key="3">
    <source>
        <dbReference type="Proteomes" id="UP000292958"/>
    </source>
</evidence>
<organism evidence="2 3">
    <name type="scientific">Edaphobacter modestus</name>
    <dbReference type="NCBI Taxonomy" id="388466"/>
    <lineage>
        <taxon>Bacteria</taxon>
        <taxon>Pseudomonadati</taxon>
        <taxon>Acidobacteriota</taxon>
        <taxon>Terriglobia</taxon>
        <taxon>Terriglobales</taxon>
        <taxon>Acidobacteriaceae</taxon>
        <taxon>Edaphobacter</taxon>
    </lineage>
</organism>
<proteinExistence type="predicted"/>
<name>A0A4Q7YVC1_9BACT</name>
<gene>
    <name evidence="2" type="ORF">BDD14_2456</name>
</gene>
<dbReference type="RefSeq" id="WP_130418960.1">
    <property type="nucleotide sequence ID" value="NZ_SHKW01000001.1"/>
</dbReference>
<comment type="caution">
    <text evidence="2">The sequence shown here is derived from an EMBL/GenBank/DDBJ whole genome shotgun (WGS) entry which is preliminary data.</text>
</comment>
<evidence type="ECO:0000313" key="2">
    <source>
        <dbReference type="EMBL" id="RZU40965.1"/>
    </source>
</evidence>
<dbReference type="Pfam" id="PF10677">
    <property type="entry name" value="DUF2490"/>
    <property type="match status" value="1"/>
</dbReference>
<dbReference type="EMBL" id="SHKW01000001">
    <property type="protein sequence ID" value="RZU40965.1"/>
    <property type="molecule type" value="Genomic_DNA"/>
</dbReference>
<dbReference type="AlphaFoldDB" id="A0A4Q7YVC1"/>